<keyword evidence="6" id="KW-1185">Reference proteome</keyword>
<dbReference type="InterPro" id="IPR011635">
    <property type="entry name" value="CARDB"/>
</dbReference>
<feature type="domain" description="F5/8 type C" evidence="4">
    <location>
        <begin position="259"/>
        <end position="401"/>
    </location>
</feature>
<dbReference type="PROSITE" id="PS50022">
    <property type="entry name" value="FA58C_3"/>
    <property type="match status" value="2"/>
</dbReference>
<dbReference type="InterPro" id="IPR051941">
    <property type="entry name" value="BG_Antigen-Binding_Lectin"/>
</dbReference>
<keyword evidence="2" id="KW-0624">Polysaccharide degradation</keyword>
<dbReference type="Gene3D" id="2.60.40.10">
    <property type="entry name" value="Immunoglobulins"/>
    <property type="match status" value="3"/>
</dbReference>
<evidence type="ECO:0000256" key="1">
    <source>
        <dbReference type="ARBA" id="ARBA00023295"/>
    </source>
</evidence>
<accession>A0A1H1H7A8</accession>
<name>A0A1H1H7A8_9ACTN</name>
<dbReference type="GO" id="GO:0016798">
    <property type="term" value="F:hydrolase activity, acting on glycosyl bonds"/>
    <property type="evidence" value="ECO:0007669"/>
    <property type="project" value="UniProtKB-KW"/>
</dbReference>
<dbReference type="SUPFAM" id="SSF49265">
    <property type="entry name" value="Fibronectin type III"/>
    <property type="match status" value="1"/>
</dbReference>
<dbReference type="InterPro" id="IPR011050">
    <property type="entry name" value="Pectin_lyase_fold/virulence"/>
</dbReference>
<dbReference type="InterPro" id="IPR033801">
    <property type="entry name" value="CBM6-CBM35-CBM36-like_1"/>
</dbReference>
<dbReference type="SUPFAM" id="SSF49785">
    <property type="entry name" value="Galactose-binding domain-like"/>
    <property type="match status" value="2"/>
</dbReference>
<keyword evidence="1" id="KW-0378">Hydrolase</keyword>
<dbReference type="InterPro" id="IPR000421">
    <property type="entry name" value="FA58C"/>
</dbReference>
<dbReference type="Proteomes" id="UP000217103">
    <property type="component" value="Unassembled WGS sequence"/>
</dbReference>
<dbReference type="Pfam" id="PF22633">
    <property type="entry name" value="F5_F8_type_C_2"/>
    <property type="match status" value="1"/>
</dbReference>
<dbReference type="OrthoDB" id="5476529at2"/>
<evidence type="ECO:0000313" key="5">
    <source>
        <dbReference type="EMBL" id="SDR21337.1"/>
    </source>
</evidence>
<dbReference type="InterPro" id="IPR003961">
    <property type="entry name" value="FN3_dom"/>
</dbReference>
<dbReference type="PANTHER" id="PTHR45713">
    <property type="entry name" value="FTP DOMAIN-CONTAINING PROTEIN"/>
    <property type="match status" value="1"/>
</dbReference>
<protein>
    <submittedName>
        <fullName evidence="5">Conserved repeat domain-containing protein</fullName>
    </submittedName>
</protein>
<gene>
    <name evidence="5" type="ORF">SAMN04489764_4123</name>
</gene>
<dbReference type="EMBL" id="FNKK01000002">
    <property type="protein sequence ID" value="SDR21337.1"/>
    <property type="molecule type" value="Genomic_DNA"/>
</dbReference>
<dbReference type="InterPro" id="IPR055149">
    <property type="entry name" value="Agl_cat_D2"/>
</dbReference>
<feature type="domain" description="F5/8 type C" evidence="4">
    <location>
        <begin position="25"/>
        <end position="166"/>
    </location>
</feature>
<dbReference type="PANTHER" id="PTHR45713:SF6">
    <property type="entry name" value="F5_8 TYPE C DOMAIN-CONTAINING PROTEIN"/>
    <property type="match status" value="1"/>
</dbReference>
<feature type="chain" id="PRO_5039036561" evidence="3">
    <location>
        <begin position="31"/>
        <end position="1187"/>
    </location>
</feature>
<dbReference type="STRING" id="35622.SAMN04489764_4123"/>
<dbReference type="Pfam" id="PF22815">
    <property type="entry name" value="CatAgl_D1"/>
    <property type="match status" value="1"/>
</dbReference>
<dbReference type="InterPro" id="IPR013783">
    <property type="entry name" value="Ig-like_fold"/>
</dbReference>
<dbReference type="Gene3D" id="2.160.20.10">
    <property type="entry name" value="Single-stranded right-handed beta-helix, Pectin lyase-like"/>
    <property type="match status" value="1"/>
</dbReference>
<evidence type="ECO:0000256" key="3">
    <source>
        <dbReference type="SAM" id="SignalP"/>
    </source>
</evidence>
<dbReference type="Pfam" id="PF00754">
    <property type="entry name" value="F5_F8_type_C"/>
    <property type="match status" value="1"/>
</dbReference>
<dbReference type="CDD" id="cd00063">
    <property type="entry name" value="FN3"/>
    <property type="match status" value="1"/>
</dbReference>
<proteinExistence type="predicted"/>
<dbReference type="Gene3D" id="2.60.120.260">
    <property type="entry name" value="Galactose-binding domain-like"/>
    <property type="match status" value="3"/>
</dbReference>
<keyword evidence="1" id="KW-0326">Glycosidase</keyword>
<sequence>MRSKRVVSRLSTVVLATVLAVTGWSVPPSAAAEEPNLAKGGPATASSALAEYPAAHLTDGDRNTYWESDNHAFPQWAQVDLGERTSIDRVVLTLPASWEERTQTVAVQGSDDGRSFTTIVGAADRVFAPEATIEFPPTVTRYVRIHITANTGWPAGQLSELEVYGPATGDTQPPTAPSDLAFTEPEPGRIRLTWTASTDDVGVTAYDVYANGAVRASVDGDTTTYTDEQPDTATVTYYVVARDAAGNRSATSNTVTRQGSDAGINLAAGKEIVASGHVHTYVAANAVDGDLNTYWEADPGAFPNTLTVKLGADARLTRIVLRLNPSPVWGARTQNIQVLGRKQDSSSYASLVEAADYAFDPATGNSVTIPVAATVADVRLRFNANTGAPGGQVAEFEVYGTPAPNPDLTVTAASWQPASPVETDAITLSATVRNQGNAPSTATDVAFYLGETRVGTAEVGALAAGDSATVSADIGQRDAAAYPVTVKVDEAGSVIEQNEANNSFTAPDELTVRPADSSDLVPVVNWTPGTPKGGDTVTFTVALKNKGTVASADGGHPITLTVLDDAGAAVKTLTGAHDGSIAAGDTTSPIRLGDWTAADGRYTVRVTVDADANELPVKRDDNTVTRSLFVGRGAAMPYERYEAEDAVTGGGATVVGPNRTIGDLAGEASGRRAVTLDRTGAFVEFTTKAPTNTLVTRFSIPDAPGGGGINATLNVYVNGAFHKALNLTSKHMWLYGPEDNPNNSPSSGPPRHIYDEANLMLDESFPAGTRIRLQKDAANTTEYAIDFIETELVAPVANPDPDKYVVPNGFTHDDVQAALDRARMESGWEGVYLPAGDYQISRKFNVYGKAVKVVGAGPWYARFRAPTDQENTDIGFDVAASANGSSFTGFSVFGNYTQRIDGPGKVFNLTGVRDITIDDLWVEHQVVMVWGTNVKNVTITDSRARDLFADAINFTNDSDDNTVRNVDARSTGDDAFALFNAVDIAQGDNTGNVFENLTATLSWRAAGLAVYGGSDNVFRNIHIADTLTYSGVTISSLDFGYPFRGFGTTPTRFENISIIRCGGHFWGAQTFPGMWLFSASKEFRGIRVSDVDIVDPTYHGIMFQTKYSNGQPENPITDTIFTDVTISGARKSGDAFDAKSGFGIWVNEMPEPGQGPAVGSATFRGLTLTGNAEDIRNTTTTFTIIRE</sequence>
<dbReference type="RefSeq" id="WP_093261138.1">
    <property type="nucleotide sequence ID" value="NZ_FNKK01000002.1"/>
</dbReference>
<dbReference type="InterPro" id="IPR036116">
    <property type="entry name" value="FN3_sf"/>
</dbReference>
<dbReference type="AlphaFoldDB" id="A0A1H1H7A8"/>
<feature type="signal peptide" evidence="3">
    <location>
        <begin position="1"/>
        <end position="30"/>
    </location>
</feature>
<dbReference type="Pfam" id="PF22816">
    <property type="entry name" value="CatAgl_D2"/>
    <property type="match status" value="1"/>
</dbReference>
<dbReference type="InterPro" id="IPR008979">
    <property type="entry name" value="Galactose-bd-like_sf"/>
</dbReference>
<dbReference type="SMART" id="SM00231">
    <property type="entry name" value="FA58C"/>
    <property type="match status" value="2"/>
</dbReference>
<evidence type="ECO:0000259" key="4">
    <source>
        <dbReference type="PROSITE" id="PS50022"/>
    </source>
</evidence>
<evidence type="ECO:0000313" key="6">
    <source>
        <dbReference type="Proteomes" id="UP000217103"/>
    </source>
</evidence>
<organism evidence="5 6">
    <name type="scientific">Thermostaphylospora chromogena</name>
    <dbReference type="NCBI Taxonomy" id="35622"/>
    <lineage>
        <taxon>Bacteria</taxon>
        <taxon>Bacillati</taxon>
        <taxon>Actinomycetota</taxon>
        <taxon>Actinomycetes</taxon>
        <taxon>Streptosporangiales</taxon>
        <taxon>Thermomonosporaceae</taxon>
        <taxon>Thermostaphylospora</taxon>
    </lineage>
</organism>
<dbReference type="GO" id="GO:0000272">
    <property type="term" value="P:polysaccharide catabolic process"/>
    <property type="evidence" value="ECO:0007669"/>
    <property type="project" value="UniProtKB-KW"/>
</dbReference>
<dbReference type="InterPro" id="IPR012334">
    <property type="entry name" value="Pectin_lyas_fold"/>
</dbReference>
<dbReference type="SMART" id="SM00710">
    <property type="entry name" value="PbH1"/>
    <property type="match status" value="6"/>
</dbReference>
<dbReference type="InterPro" id="IPR006626">
    <property type="entry name" value="PbH1"/>
</dbReference>
<keyword evidence="3" id="KW-0732">Signal</keyword>
<dbReference type="CDD" id="cd14490">
    <property type="entry name" value="CBM6-CBM35-CBM36_like_1"/>
    <property type="match status" value="1"/>
</dbReference>
<keyword evidence="2" id="KW-0119">Carbohydrate metabolism</keyword>
<dbReference type="Pfam" id="PF07705">
    <property type="entry name" value="CARDB"/>
    <property type="match status" value="2"/>
</dbReference>
<reference evidence="5 6" key="1">
    <citation type="submission" date="2016-10" db="EMBL/GenBank/DDBJ databases">
        <authorList>
            <person name="de Groot N.N."/>
        </authorList>
    </citation>
    <scope>NUCLEOTIDE SEQUENCE [LARGE SCALE GENOMIC DNA]</scope>
    <source>
        <strain evidence="5 6">DSM 43794</strain>
    </source>
</reference>
<dbReference type="SUPFAM" id="SSF51126">
    <property type="entry name" value="Pectin lyase-like"/>
    <property type="match status" value="1"/>
</dbReference>
<evidence type="ECO:0000256" key="2">
    <source>
        <dbReference type="ARBA" id="ARBA00023326"/>
    </source>
</evidence>